<name>A0A1I9SAB0_9CAUD</name>
<evidence type="ECO:0000313" key="2">
    <source>
        <dbReference type="Proteomes" id="UP000224902"/>
    </source>
</evidence>
<gene>
    <name evidence="1" type="ORF">SEA_WEASELS2_130</name>
</gene>
<evidence type="ECO:0000313" key="1">
    <source>
        <dbReference type="EMBL" id="AOZ63716.1"/>
    </source>
</evidence>
<accession>A0A1I9SAB0</accession>
<sequence length="79" mass="9436">MSWKDSFYEEVKKYLASKHDLHHVERITSVKEEETSGPMCGEGTCWDSWKVVEIDYVDSYGYNQYVEVRMDLVEFMEQL</sequence>
<protein>
    <submittedName>
        <fullName evidence="1">Uncharacterized protein</fullName>
    </submittedName>
</protein>
<keyword evidence="2" id="KW-1185">Reference proteome</keyword>
<dbReference type="EMBL" id="KX774321">
    <property type="protein sequence ID" value="AOZ63716.1"/>
    <property type="molecule type" value="Genomic_DNA"/>
</dbReference>
<dbReference type="Proteomes" id="UP000224902">
    <property type="component" value="Segment"/>
</dbReference>
<reference evidence="2" key="1">
    <citation type="submission" date="2016-08" db="EMBL/GenBank/DDBJ databases">
        <authorList>
            <person name="Seilhamer J.J."/>
        </authorList>
    </citation>
    <scope>NUCLEOTIDE SEQUENCE [LARGE SCALE GENOMIC DNA]</scope>
</reference>
<proteinExistence type="predicted"/>
<organism evidence="1 2">
    <name type="scientific">Rhodococcus phage Weasels2</name>
    <dbReference type="NCBI Taxonomy" id="1897437"/>
    <lineage>
        <taxon>Viruses</taxon>
        <taxon>Duplodnaviria</taxon>
        <taxon>Heunggongvirae</taxon>
        <taxon>Uroviricota</taxon>
        <taxon>Caudoviricetes</taxon>
        <taxon>Weaselvirus</taxon>
        <taxon>Weaselvirus weasel</taxon>
    </lineage>
</organism>